<name>A0A3S9VQ99_9BACT</name>
<evidence type="ECO:0000313" key="3">
    <source>
        <dbReference type="Proteomes" id="UP000270673"/>
    </source>
</evidence>
<protein>
    <submittedName>
        <fullName evidence="2">DUF2157 domain-containing protein</fullName>
    </submittedName>
</protein>
<feature type="transmembrane region" description="Helical" evidence="1">
    <location>
        <begin position="288"/>
        <end position="307"/>
    </location>
</feature>
<dbReference type="RefSeq" id="WP_106624875.1">
    <property type="nucleotide sequence ID" value="NZ_CP032819.1"/>
</dbReference>
<sequence>MKLNKSQGDLLKRVIEQWEAEGTIDTSTADRLKESYTVRSFEWKELAKYSFWIAIICGVIAVVSVLADHLIMGLLERLFLSSYSLASGVFAVLATLVYYWGWKRRKRMPYKVFSNETILFLGVLLTAVSVGYLGAALDSGSGHFSLLFLLAAVIYGVLGFYFLSVQVWVFALLSLGAWYGAETGYLTDWSNHFLGLNYPLRYVVFGGLLVACRFLLAKKKWFTTFDYSTYVVGMLYLFISLWFLSVFGNSESWIRWYSTKQVELWTWNLLILLGAAVAIFIGLKRDDAVARGFGITFFLLGIYTLYFSLLWDVMHAGLFFFILAVSFWLLGRKAEKIWHLEFLRDSKKLNDDMN</sequence>
<reference evidence="2 3" key="1">
    <citation type="submission" date="2018-10" db="EMBL/GenBank/DDBJ databases">
        <title>Butyricimonas faecalis sp. nov., isolated from human faeces and emended description of the genus Butyricimonas.</title>
        <authorList>
            <person name="Le Roy T."/>
            <person name="Van der Smissen P."/>
            <person name="Paquot A."/>
            <person name="Delzenne N."/>
            <person name="Muccioli G."/>
            <person name="Collet J.-F."/>
            <person name="Cani P.D."/>
        </authorList>
    </citation>
    <scope>NUCLEOTIDE SEQUENCE [LARGE SCALE GENOMIC DNA]</scope>
    <source>
        <strain evidence="2 3">H184</strain>
    </source>
</reference>
<dbReference type="Proteomes" id="UP000270673">
    <property type="component" value="Chromosome"/>
</dbReference>
<dbReference type="OrthoDB" id="1120077at2"/>
<feature type="transmembrane region" description="Helical" evidence="1">
    <location>
        <begin position="228"/>
        <end position="245"/>
    </location>
</feature>
<feature type="transmembrane region" description="Helical" evidence="1">
    <location>
        <begin position="313"/>
        <end position="330"/>
    </location>
</feature>
<feature type="transmembrane region" description="Helical" evidence="1">
    <location>
        <begin position="112"/>
        <end position="134"/>
    </location>
</feature>
<keyword evidence="1" id="KW-1133">Transmembrane helix</keyword>
<gene>
    <name evidence="2" type="ORF">D8S85_03435</name>
</gene>
<feature type="transmembrane region" description="Helical" evidence="1">
    <location>
        <begin position="49"/>
        <end position="71"/>
    </location>
</feature>
<proteinExistence type="predicted"/>
<dbReference type="EMBL" id="CP032819">
    <property type="protein sequence ID" value="AZS28697.1"/>
    <property type="molecule type" value="Genomic_DNA"/>
</dbReference>
<feature type="transmembrane region" description="Helical" evidence="1">
    <location>
        <begin position="78"/>
        <end position="100"/>
    </location>
</feature>
<feature type="transmembrane region" description="Helical" evidence="1">
    <location>
        <begin position="199"/>
        <end position="216"/>
    </location>
</feature>
<organism evidence="2 3">
    <name type="scientific">Butyricimonas faecalis</name>
    <dbReference type="NCBI Taxonomy" id="2093856"/>
    <lineage>
        <taxon>Bacteria</taxon>
        <taxon>Pseudomonadati</taxon>
        <taxon>Bacteroidota</taxon>
        <taxon>Bacteroidia</taxon>
        <taxon>Bacteroidales</taxon>
        <taxon>Odoribacteraceae</taxon>
        <taxon>Butyricimonas</taxon>
    </lineage>
</organism>
<feature type="transmembrane region" description="Helical" evidence="1">
    <location>
        <begin position="146"/>
        <end position="179"/>
    </location>
</feature>
<keyword evidence="3" id="KW-1185">Reference proteome</keyword>
<keyword evidence="1" id="KW-0812">Transmembrane</keyword>
<keyword evidence="1" id="KW-0472">Membrane</keyword>
<accession>A0A3S9VQ99</accession>
<dbReference type="AlphaFoldDB" id="A0A3S9VQ99"/>
<dbReference type="KEGG" id="buy:D8S85_03435"/>
<evidence type="ECO:0000313" key="2">
    <source>
        <dbReference type="EMBL" id="AZS28697.1"/>
    </source>
</evidence>
<evidence type="ECO:0000256" key="1">
    <source>
        <dbReference type="SAM" id="Phobius"/>
    </source>
</evidence>
<feature type="transmembrane region" description="Helical" evidence="1">
    <location>
        <begin position="265"/>
        <end position="283"/>
    </location>
</feature>